<dbReference type="InterPro" id="IPR010582">
    <property type="entry name" value="Catalase_immune_responsive"/>
</dbReference>
<comment type="caution">
    <text evidence="19">The sequence shown here is derived from an EMBL/GenBank/DDBJ whole genome shotgun (WGS) entry which is preliminary data.</text>
</comment>
<dbReference type="InterPro" id="IPR029062">
    <property type="entry name" value="Class_I_gatase-like"/>
</dbReference>
<keyword evidence="20" id="KW-1185">Reference proteome</keyword>
<dbReference type="Gene3D" id="3.40.50.880">
    <property type="match status" value="1"/>
</dbReference>
<evidence type="ECO:0000256" key="11">
    <source>
        <dbReference type="PIRSR" id="PIRSR038927-1"/>
    </source>
</evidence>
<feature type="active site" evidence="11">
    <location>
        <position position="143"/>
    </location>
</feature>
<evidence type="ECO:0000256" key="14">
    <source>
        <dbReference type="PIRSR" id="PIRSR038927-4"/>
    </source>
</evidence>
<comment type="catalytic activity">
    <reaction evidence="10 15">
        <text>2 H2O2 = O2 + 2 H2O</text>
        <dbReference type="Rhea" id="RHEA:20309"/>
        <dbReference type="ChEBI" id="CHEBI:15377"/>
        <dbReference type="ChEBI" id="CHEBI:15379"/>
        <dbReference type="ChEBI" id="CHEBI:16240"/>
        <dbReference type="EC" id="1.11.1.6"/>
    </reaction>
</comment>
<dbReference type="FunFam" id="1.20.1370.20:FF:000001">
    <property type="entry name" value="Catalase HPII"/>
    <property type="match status" value="1"/>
</dbReference>
<dbReference type="EMBL" id="BMSC01000001">
    <property type="protein sequence ID" value="GGU53703.1"/>
    <property type="molecule type" value="Genomic_DNA"/>
</dbReference>
<keyword evidence="5 10" id="KW-0349">Heme</keyword>
<evidence type="ECO:0000256" key="3">
    <source>
        <dbReference type="ARBA" id="ARBA00012314"/>
    </source>
</evidence>
<feature type="compositionally biased region" description="Basic and acidic residues" evidence="16">
    <location>
        <begin position="1"/>
        <end position="15"/>
    </location>
</feature>
<keyword evidence="8 10" id="KW-0408">Iron</keyword>
<reference evidence="18 20" key="2">
    <citation type="submission" date="2020-02" db="EMBL/GenBank/DDBJ databases">
        <title>Whole genome shotgun sequence of Streptomyces gougerotii NBRC 13043.</title>
        <authorList>
            <person name="Ichikawa N."/>
            <person name="Komaki H."/>
            <person name="Tamura T."/>
        </authorList>
    </citation>
    <scope>NUCLEOTIDE SEQUENCE [LARGE SCALE GENOMIC DNA]</scope>
    <source>
        <strain evidence="18 20">NBRC 13043</strain>
    </source>
</reference>
<feature type="region of interest" description="Disordered" evidence="16">
    <location>
        <begin position="1"/>
        <end position="87"/>
    </location>
</feature>
<dbReference type="Pfam" id="PF06628">
    <property type="entry name" value="Catalase-rel"/>
    <property type="match status" value="1"/>
</dbReference>
<dbReference type="AlphaFoldDB" id="A0A8H9LJP9"/>
<name>A0A8H9LJP9_9ACTN</name>
<evidence type="ECO:0000256" key="4">
    <source>
        <dbReference type="ARBA" id="ARBA00022559"/>
    </source>
</evidence>
<evidence type="ECO:0000259" key="17">
    <source>
        <dbReference type="SMART" id="SM01060"/>
    </source>
</evidence>
<reference evidence="19" key="3">
    <citation type="submission" date="2020-09" db="EMBL/GenBank/DDBJ databases">
        <authorList>
            <person name="Sun Q."/>
            <person name="Ohkuma M."/>
        </authorList>
    </citation>
    <scope>NUCLEOTIDE SEQUENCE</scope>
    <source>
        <strain evidence="19">JCM 4136</strain>
    </source>
</reference>
<evidence type="ECO:0000313" key="19">
    <source>
        <dbReference type="EMBL" id="GGU53703.1"/>
    </source>
</evidence>
<dbReference type="InterPro" id="IPR024708">
    <property type="entry name" value="Catalase_AS"/>
</dbReference>
<feature type="binding site" evidence="13">
    <location>
        <position position="179"/>
    </location>
    <ligand>
        <name>heme</name>
        <dbReference type="ChEBI" id="CHEBI:30413"/>
    </ligand>
</feature>
<dbReference type="InterPro" id="IPR011614">
    <property type="entry name" value="Catalase_core"/>
</dbReference>
<dbReference type="GO" id="GO:0006979">
    <property type="term" value="P:response to oxidative stress"/>
    <property type="evidence" value="ECO:0007669"/>
    <property type="project" value="InterPro"/>
</dbReference>
<dbReference type="Pfam" id="PF18011">
    <property type="entry name" value="Catalase_C"/>
    <property type="match status" value="1"/>
</dbReference>
<dbReference type="GO" id="GO:0042744">
    <property type="term" value="P:hydrogen peroxide catabolic process"/>
    <property type="evidence" value="ECO:0007669"/>
    <property type="project" value="UniProtKB-UniRule"/>
</dbReference>
<comment type="cofactor">
    <cofactor evidence="1 10 12">
        <name>heme</name>
        <dbReference type="ChEBI" id="CHEBI:30413"/>
    </cofactor>
</comment>
<dbReference type="PANTHER" id="PTHR42821">
    <property type="entry name" value="CATALASE"/>
    <property type="match status" value="1"/>
</dbReference>
<evidence type="ECO:0000256" key="16">
    <source>
        <dbReference type="SAM" id="MobiDB-lite"/>
    </source>
</evidence>
<gene>
    <name evidence="19" type="ORF">GCM10010227_03380</name>
    <name evidence="18" type="ORF">Sgou_40810</name>
</gene>
<comment type="similarity">
    <text evidence="2">Belongs to the catalase family. HPII subfamily.</text>
</comment>
<dbReference type="InterPro" id="IPR020835">
    <property type="entry name" value="Catalase_sf"/>
</dbReference>
<dbReference type="InterPro" id="IPR041399">
    <property type="entry name" value="Catalase_large_C"/>
</dbReference>
<dbReference type="InterPro" id="IPR002226">
    <property type="entry name" value="Catalase_haem_BS"/>
</dbReference>
<dbReference type="Proteomes" id="UP000480804">
    <property type="component" value="Unassembled WGS sequence"/>
</dbReference>
<dbReference type="GO" id="GO:0004096">
    <property type="term" value="F:catalase activity"/>
    <property type="evidence" value="ECO:0007669"/>
    <property type="project" value="UniProtKB-UniRule"/>
</dbReference>
<dbReference type="EC" id="1.11.1.6" evidence="3 10"/>
<evidence type="ECO:0000256" key="5">
    <source>
        <dbReference type="ARBA" id="ARBA00022617"/>
    </source>
</evidence>
<dbReference type="FunFam" id="2.40.180.10:FF:000003">
    <property type="entry name" value="Catalase"/>
    <property type="match status" value="1"/>
</dbReference>
<feature type="binding site" description="axial binding residue" evidence="12">
    <location>
        <position position="430"/>
    </location>
    <ligand>
        <name>heme</name>
        <dbReference type="ChEBI" id="CHEBI:30413"/>
    </ligand>
    <ligandPart>
        <name>Fe</name>
        <dbReference type="ChEBI" id="CHEBI:18248"/>
    </ligandPart>
</feature>
<evidence type="ECO:0000256" key="9">
    <source>
        <dbReference type="ARBA" id="ARBA00023324"/>
    </source>
</evidence>
<accession>A0A8H9LJP9</accession>
<dbReference type="PROSITE" id="PS51402">
    <property type="entry name" value="CATALASE_3"/>
    <property type="match status" value="1"/>
</dbReference>
<dbReference type="Gene3D" id="2.40.180.10">
    <property type="entry name" value="Catalase core domain"/>
    <property type="match status" value="1"/>
</dbReference>
<feature type="active site" evidence="11">
    <location>
        <position position="215"/>
    </location>
</feature>
<evidence type="ECO:0000256" key="10">
    <source>
        <dbReference type="PIRNR" id="PIRNR038927"/>
    </source>
</evidence>
<dbReference type="PRINTS" id="PR00067">
    <property type="entry name" value="CATALASE"/>
</dbReference>
<feature type="cross-link" description="3'-histidyl-3-tyrosine (His-Tyr)" evidence="14">
    <location>
        <begin position="407"/>
        <end position="430"/>
    </location>
</feature>
<protein>
    <recommendedName>
        <fullName evidence="3 10">Catalase</fullName>
        <ecNumber evidence="3 10">1.11.1.6</ecNumber>
    </recommendedName>
</protein>
<dbReference type="EMBL" id="BLLO01000020">
    <property type="protein sequence ID" value="GFH79411.1"/>
    <property type="molecule type" value="Genomic_DNA"/>
</dbReference>
<reference evidence="19" key="1">
    <citation type="journal article" date="2014" name="Int. J. Syst. Evol. Microbiol.">
        <title>Complete genome sequence of Corynebacterium casei LMG S-19264T (=DSM 44701T), isolated from a smear-ripened cheese.</title>
        <authorList>
            <consortium name="US DOE Joint Genome Institute (JGI-PGF)"/>
            <person name="Walter F."/>
            <person name="Albersmeier A."/>
            <person name="Kalinowski J."/>
            <person name="Ruckert C."/>
        </authorList>
    </citation>
    <scope>NUCLEOTIDE SEQUENCE</scope>
    <source>
        <strain evidence="19">JCM 4136</strain>
    </source>
</reference>
<evidence type="ECO:0000256" key="8">
    <source>
        <dbReference type="ARBA" id="ARBA00023004"/>
    </source>
</evidence>
<sequence>MRTTLETRQEQRMSDSKNPLKAVAEKAAEAVLGREGPEDGVPGKPASASPPVAEPTTPHEPLPPKPDQTGPATVSPTGRPTGAGQADVAQGGAYLTNAQGTRLHDTDHSLKAGPRGPVLLQDHHLREKITHFDHERIPERVVHARGAAAHGVFRGYGTAARICKAAFLGEDVKTPVFVRFSTVLGSRGSADTVRDTRGFATKFYTSEGVFDLVGNNIPVFFIQDAIKFPDVIHAGKPHPDREIPQAQSAHDTFWDFVTLHSEATHHTLWNMSDRGIPRSYRMMEGFGVHTFRLVDAEGGTTLVKFHWKPRLGVHSQVWEEAQITGGVDPDFHRRDLADAIEAGAFPQWELGVQTFPDNPEQTFEGIDLLDPTKIVPEELAPVQPVGLLTLNANPSNYFAETEQVAFHTGHLVPGIDVTNDPLLQGRMFSYLDTQLTRLGGPNFAQLPVNRTHAPVNDMLRDGMHQTAVHRGVAPYRPNSLDGGCPFLAGADDGAYVEVPAEVAAGRKVREAPASFDDHFTQPRLFWLSMTPVEREHIVAAYTFELGKCYEQAVKERALKVLARIDTELCEQVATGLGLPAPAAEEPLADPAPSPALSQVGRTWPLDGRIVGIVADADADLAGVRSLRRSLLERGLVPLVIAPAGGKLGTGDDAVTVQRTYATARSVEFDAVVLAGTPAAGADALGARDAKAGDAHASSVSDPRLLLLVSEAFRHGKAIGAWNGGEQVLPAAGCPLTAPGVVTGDSAAQVLDEVTTLLGAHRVWERFPTTL</sequence>
<dbReference type="InterPro" id="IPR024712">
    <property type="entry name" value="Catalase_clade2"/>
</dbReference>
<keyword evidence="4 10" id="KW-0575">Peroxidase</keyword>
<evidence type="ECO:0000256" key="6">
    <source>
        <dbReference type="ARBA" id="ARBA00022723"/>
    </source>
</evidence>
<dbReference type="GO" id="GO:0005829">
    <property type="term" value="C:cytosol"/>
    <property type="evidence" value="ECO:0007669"/>
    <property type="project" value="TreeGrafter"/>
</dbReference>
<feature type="domain" description="Catalase core" evidence="17">
    <location>
        <begin position="96"/>
        <end position="484"/>
    </location>
</feature>
<evidence type="ECO:0000256" key="12">
    <source>
        <dbReference type="PIRSR" id="PIRSR038927-2"/>
    </source>
</evidence>
<organism evidence="19 21">
    <name type="scientific">Streptomyces gougerotii</name>
    <dbReference type="NCBI Taxonomy" id="53448"/>
    <lineage>
        <taxon>Bacteria</taxon>
        <taxon>Bacillati</taxon>
        <taxon>Actinomycetota</taxon>
        <taxon>Actinomycetes</taxon>
        <taxon>Kitasatosporales</taxon>
        <taxon>Streptomycetaceae</taxon>
        <taxon>Streptomyces</taxon>
        <taxon>Streptomyces diastaticus group</taxon>
    </lineage>
</organism>
<feature type="binding site" evidence="13">
    <location>
        <position position="140"/>
    </location>
    <ligand>
        <name>heme</name>
        <dbReference type="ChEBI" id="CHEBI:30413"/>
    </ligand>
</feature>
<dbReference type="SUPFAM" id="SSF56634">
    <property type="entry name" value="Heme-dependent catalase-like"/>
    <property type="match status" value="1"/>
</dbReference>
<feature type="binding site" evidence="13">
    <location>
        <position position="228"/>
    </location>
    <ligand>
        <name>heme</name>
        <dbReference type="ChEBI" id="CHEBI:30413"/>
    </ligand>
</feature>
<dbReference type="PANTHER" id="PTHR42821:SF1">
    <property type="entry name" value="CATALASE-B"/>
    <property type="match status" value="1"/>
</dbReference>
<dbReference type="SUPFAM" id="SSF52317">
    <property type="entry name" value="Class I glutamine amidotransferase-like"/>
    <property type="match status" value="1"/>
</dbReference>
<dbReference type="Pfam" id="PF00199">
    <property type="entry name" value="Catalase"/>
    <property type="match status" value="1"/>
</dbReference>
<feature type="binding site" evidence="13">
    <location>
        <position position="437"/>
    </location>
    <ligand>
        <name>heme</name>
        <dbReference type="ChEBI" id="CHEBI:30413"/>
    </ligand>
</feature>
<dbReference type="Gene3D" id="1.20.1370.20">
    <property type="match status" value="1"/>
</dbReference>
<evidence type="ECO:0000313" key="18">
    <source>
        <dbReference type="EMBL" id="GFH79411.1"/>
    </source>
</evidence>
<dbReference type="GO" id="GO:0020037">
    <property type="term" value="F:heme binding"/>
    <property type="evidence" value="ECO:0007669"/>
    <property type="project" value="UniProtKB-UniRule"/>
</dbReference>
<dbReference type="CDD" id="cd03132">
    <property type="entry name" value="GATase1_catalase"/>
    <property type="match status" value="1"/>
</dbReference>
<dbReference type="GO" id="GO:0046872">
    <property type="term" value="F:metal ion binding"/>
    <property type="evidence" value="ECO:0007669"/>
    <property type="project" value="UniProtKB-KW"/>
</dbReference>
<evidence type="ECO:0000313" key="21">
    <source>
        <dbReference type="Proteomes" id="UP000660975"/>
    </source>
</evidence>
<dbReference type="InterPro" id="IPR018028">
    <property type="entry name" value="Catalase"/>
</dbReference>
<dbReference type="SMART" id="SM01060">
    <property type="entry name" value="Catalase"/>
    <property type="match status" value="1"/>
</dbReference>
<comment type="function">
    <text evidence="10">Decomposes hydrogen peroxide into water and oxygen; serves to protect cells from the toxic effects of hydrogen peroxide.</text>
</comment>
<evidence type="ECO:0000256" key="15">
    <source>
        <dbReference type="RuleBase" id="RU000498"/>
    </source>
</evidence>
<dbReference type="PROSITE" id="PS00438">
    <property type="entry name" value="CATALASE_2"/>
    <property type="match status" value="1"/>
</dbReference>
<evidence type="ECO:0000256" key="2">
    <source>
        <dbReference type="ARBA" id="ARBA00010660"/>
    </source>
</evidence>
<evidence type="ECO:0000256" key="13">
    <source>
        <dbReference type="PIRSR" id="PIRSR038927-3"/>
    </source>
</evidence>
<evidence type="ECO:0000313" key="20">
    <source>
        <dbReference type="Proteomes" id="UP000480804"/>
    </source>
</evidence>
<proteinExistence type="inferred from homology"/>
<evidence type="ECO:0000256" key="1">
    <source>
        <dbReference type="ARBA" id="ARBA00001971"/>
    </source>
</evidence>
<dbReference type="Proteomes" id="UP000660975">
    <property type="component" value="Unassembled WGS sequence"/>
</dbReference>
<dbReference type="InterPro" id="IPR043156">
    <property type="entry name" value="Catalase_clade2_helical"/>
</dbReference>
<keyword evidence="7 10" id="KW-0560">Oxidoreductase</keyword>
<feature type="binding site" evidence="13">
    <location>
        <position position="426"/>
    </location>
    <ligand>
        <name>heme</name>
        <dbReference type="ChEBI" id="CHEBI:30413"/>
    </ligand>
</feature>
<dbReference type="PROSITE" id="PS00437">
    <property type="entry name" value="CATALASE_1"/>
    <property type="match status" value="1"/>
</dbReference>
<evidence type="ECO:0000256" key="7">
    <source>
        <dbReference type="ARBA" id="ARBA00023002"/>
    </source>
</evidence>
<keyword evidence="6 10" id="KW-0479">Metal-binding</keyword>
<dbReference type="PIRSF" id="PIRSF038927">
    <property type="entry name" value="Catalase_clade2"/>
    <property type="match status" value="1"/>
</dbReference>
<keyword evidence="9 10" id="KW-0376">Hydrogen peroxide</keyword>